<reference evidence="2" key="1">
    <citation type="journal article" date="2014" name="Int. J. Syst. Evol. Microbiol.">
        <title>Complete genome sequence of Corynebacterium casei LMG S-19264T (=DSM 44701T), isolated from a smear-ripened cheese.</title>
        <authorList>
            <consortium name="US DOE Joint Genome Institute (JGI-PGF)"/>
            <person name="Walter F."/>
            <person name="Albersmeier A."/>
            <person name="Kalinowski J."/>
            <person name="Ruckert C."/>
        </authorList>
    </citation>
    <scope>NUCLEOTIDE SEQUENCE</scope>
    <source>
        <strain evidence="2">VKM Ac-1321</strain>
    </source>
</reference>
<dbReference type="Proteomes" id="UP001143480">
    <property type="component" value="Unassembled WGS sequence"/>
</dbReference>
<accession>A0A9W6KJK7</accession>
<sequence>MMTGRAARGQVAAVHDVASSRPMQPAPGTQQITALVDPAGGQQSAPPDAFNAPHQVLPTALMRLLSKVAPAG</sequence>
<evidence type="ECO:0000313" key="2">
    <source>
        <dbReference type="EMBL" id="GLL01446.1"/>
    </source>
</evidence>
<evidence type="ECO:0000256" key="1">
    <source>
        <dbReference type="SAM" id="MobiDB-lite"/>
    </source>
</evidence>
<feature type="region of interest" description="Disordered" evidence="1">
    <location>
        <begin position="1"/>
        <end position="28"/>
    </location>
</feature>
<evidence type="ECO:0000313" key="3">
    <source>
        <dbReference type="Proteomes" id="UP001143480"/>
    </source>
</evidence>
<proteinExistence type="predicted"/>
<protein>
    <submittedName>
        <fullName evidence="2">Uncharacterized protein</fullName>
    </submittedName>
</protein>
<dbReference type="EMBL" id="BSFP01000016">
    <property type="protein sequence ID" value="GLL01446.1"/>
    <property type="molecule type" value="Genomic_DNA"/>
</dbReference>
<comment type="caution">
    <text evidence="2">The sequence shown here is derived from an EMBL/GenBank/DDBJ whole genome shotgun (WGS) entry which is preliminary data.</text>
</comment>
<keyword evidence="3" id="KW-1185">Reference proteome</keyword>
<dbReference type="AlphaFoldDB" id="A0A9W6KJK7"/>
<gene>
    <name evidence="2" type="ORF">GCM10017581_031870</name>
</gene>
<organism evidence="2 3">
    <name type="scientific">Dactylosporangium matsuzakiense</name>
    <dbReference type="NCBI Taxonomy" id="53360"/>
    <lineage>
        <taxon>Bacteria</taxon>
        <taxon>Bacillati</taxon>
        <taxon>Actinomycetota</taxon>
        <taxon>Actinomycetes</taxon>
        <taxon>Micromonosporales</taxon>
        <taxon>Micromonosporaceae</taxon>
        <taxon>Dactylosporangium</taxon>
    </lineage>
</organism>
<reference evidence="2" key="2">
    <citation type="submission" date="2023-01" db="EMBL/GenBank/DDBJ databases">
        <authorList>
            <person name="Sun Q."/>
            <person name="Evtushenko L."/>
        </authorList>
    </citation>
    <scope>NUCLEOTIDE SEQUENCE</scope>
    <source>
        <strain evidence="2">VKM Ac-1321</strain>
    </source>
</reference>
<name>A0A9W6KJK7_9ACTN</name>